<keyword evidence="1" id="KW-0812">Transmembrane</keyword>
<evidence type="ECO:0000256" key="1">
    <source>
        <dbReference type="SAM" id="Phobius"/>
    </source>
</evidence>
<dbReference type="EMBL" id="BMMK01000005">
    <property type="protein sequence ID" value="GGM46429.1"/>
    <property type="molecule type" value="Genomic_DNA"/>
</dbReference>
<reference evidence="2" key="1">
    <citation type="journal article" date="2014" name="Int. J. Syst. Evol. Microbiol.">
        <title>Complete genome sequence of Corynebacterium casei LMG S-19264T (=DSM 44701T), isolated from a smear-ripened cheese.</title>
        <authorList>
            <consortium name="US DOE Joint Genome Institute (JGI-PGF)"/>
            <person name="Walter F."/>
            <person name="Albersmeier A."/>
            <person name="Kalinowski J."/>
            <person name="Ruckert C."/>
        </authorList>
    </citation>
    <scope>NUCLEOTIDE SEQUENCE</scope>
    <source>
        <strain evidence="2">CGMCC 4.5737</strain>
    </source>
</reference>
<reference evidence="2" key="2">
    <citation type="submission" date="2020-09" db="EMBL/GenBank/DDBJ databases">
        <authorList>
            <person name="Sun Q."/>
            <person name="Zhou Y."/>
        </authorList>
    </citation>
    <scope>NUCLEOTIDE SEQUENCE</scope>
    <source>
        <strain evidence="2">CGMCC 4.5737</strain>
    </source>
</reference>
<keyword evidence="3" id="KW-1185">Reference proteome</keyword>
<accession>A0A8J3C737</accession>
<dbReference type="AlphaFoldDB" id="A0A8J3C737"/>
<comment type="caution">
    <text evidence="2">The sequence shown here is derived from an EMBL/GenBank/DDBJ whole genome shotgun (WGS) entry which is preliminary data.</text>
</comment>
<dbReference type="Proteomes" id="UP000637578">
    <property type="component" value="Unassembled WGS sequence"/>
</dbReference>
<dbReference type="RefSeq" id="WP_189055611.1">
    <property type="nucleotide sequence ID" value="NZ_BMMK01000005.1"/>
</dbReference>
<keyword evidence="1" id="KW-0472">Membrane</keyword>
<evidence type="ECO:0008006" key="4">
    <source>
        <dbReference type="Google" id="ProtNLM"/>
    </source>
</evidence>
<sequence length="92" mass="10369">MLSRRERQQLARIELWFEQSDPELAEALATGRPTGAGRRRWPYLVLLYLGAVLSLAGVVAASPTSFFGGLVILTGTALAYLWRREKQQRRLP</sequence>
<name>A0A8J3C737_9PSEU</name>
<dbReference type="InterPro" id="IPR021401">
    <property type="entry name" value="DUF3040"/>
</dbReference>
<proteinExistence type="predicted"/>
<gene>
    <name evidence="2" type="ORF">GCM10012275_16840</name>
</gene>
<organism evidence="2 3">
    <name type="scientific">Longimycelium tulufanense</name>
    <dbReference type="NCBI Taxonomy" id="907463"/>
    <lineage>
        <taxon>Bacteria</taxon>
        <taxon>Bacillati</taxon>
        <taxon>Actinomycetota</taxon>
        <taxon>Actinomycetes</taxon>
        <taxon>Pseudonocardiales</taxon>
        <taxon>Pseudonocardiaceae</taxon>
        <taxon>Longimycelium</taxon>
    </lineage>
</organism>
<evidence type="ECO:0000313" key="2">
    <source>
        <dbReference type="EMBL" id="GGM46429.1"/>
    </source>
</evidence>
<feature type="transmembrane region" description="Helical" evidence="1">
    <location>
        <begin position="66"/>
        <end position="82"/>
    </location>
</feature>
<keyword evidence="1" id="KW-1133">Transmembrane helix</keyword>
<feature type="transmembrane region" description="Helical" evidence="1">
    <location>
        <begin position="41"/>
        <end position="60"/>
    </location>
</feature>
<evidence type="ECO:0000313" key="3">
    <source>
        <dbReference type="Proteomes" id="UP000637578"/>
    </source>
</evidence>
<dbReference type="Pfam" id="PF11239">
    <property type="entry name" value="DUF3040"/>
    <property type="match status" value="1"/>
</dbReference>
<protein>
    <recommendedName>
        <fullName evidence="4">DUF3040 domain-containing protein</fullName>
    </recommendedName>
</protein>